<evidence type="ECO:0000313" key="5">
    <source>
        <dbReference type="Proteomes" id="UP000175893"/>
    </source>
</evidence>
<dbReference type="GO" id="GO:0080120">
    <property type="term" value="P:CAAX-box protein maturation"/>
    <property type="evidence" value="ECO:0007669"/>
    <property type="project" value="UniProtKB-ARBA"/>
</dbReference>
<dbReference type="InterPro" id="IPR003675">
    <property type="entry name" value="Rce1/LyrA-like_dom"/>
</dbReference>
<keyword evidence="1" id="KW-0812">Transmembrane</keyword>
<keyword evidence="1" id="KW-0472">Membrane</keyword>
<dbReference type="Proteomes" id="UP000175893">
    <property type="component" value="Chromosome"/>
</dbReference>
<dbReference type="GO" id="GO:0004175">
    <property type="term" value="F:endopeptidase activity"/>
    <property type="evidence" value="ECO:0007669"/>
    <property type="project" value="UniProtKB-ARBA"/>
</dbReference>
<feature type="transmembrane region" description="Helical" evidence="1">
    <location>
        <begin position="65"/>
        <end position="86"/>
    </location>
</feature>
<dbReference type="EMBL" id="UFXZ01000001">
    <property type="protein sequence ID" value="STC85836.1"/>
    <property type="molecule type" value="Genomic_DNA"/>
</dbReference>
<evidence type="ECO:0000259" key="2">
    <source>
        <dbReference type="Pfam" id="PF02517"/>
    </source>
</evidence>
<evidence type="ECO:0000313" key="6">
    <source>
        <dbReference type="Proteomes" id="UP000255248"/>
    </source>
</evidence>
<dbReference type="InterPro" id="IPR052710">
    <property type="entry name" value="CAAX_protease"/>
</dbReference>
<dbReference type="PANTHER" id="PTHR36435">
    <property type="entry name" value="SLR1288 PROTEIN"/>
    <property type="match status" value="1"/>
</dbReference>
<dbReference type="Pfam" id="PF02517">
    <property type="entry name" value="Rce1-like"/>
    <property type="match status" value="1"/>
</dbReference>
<dbReference type="STRING" id="93378.A9798_04530"/>
<protein>
    <submittedName>
        <fullName evidence="4">CAAX amino terminal protease self- immunity</fullName>
    </submittedName>
    <submittedName>
        <fullName evidence="3">CAAX protease</fullName>
    </submittedName>
</protein>
<keyword evidence="4" id="KW-0378">Hydrolase</keyword>
<dbReference type="RefSeq" id="WP_024523255.1">
    <property type="nucleotide sequence ID" value="NZ_CP016043.1"/>
</dbReference>
<evidence type="ECO:0000313" key="4">
    <source>
        <dbReference type="EMBL" id="STC85836.1"/>
    </source>
</evidence>
<evidence type="ECO:0000256" key="1">
    <source>
        <dbReference type="SAM" id="Phobius"/>
    </source>
</evidence>
<feature type="transmembrane region" description="Helical" evidence="1">
    <location>
        <begin position="31"/>
        <end position="53"/>
    </location>
</feature>
<keyword evidence="5" id="KW-1185">Reference proteome</keyword>
<dbReference type="EMBL" id="CP016043">
    <property type="protein sequence ID" value="AOV96279.1"/>
    <property type="molecule type" value="Genomic_DNA"/>
</dbReference>
<evidence type="ECO:0000313" key="3">
    <source>
        <dbReference type="EMBL" id="AOV96279.1"/>
    </source>
</evidence>
<dbReference type="AlphaFoldDB" id="A0A376DBE8"/>
<dbReference type="PANTHER" id="PTHR36435:SF1">
    <property type="entry name" value="CAAX AMINO TERMINAL PROTEASE FAMILY PROTEIN"/>
    <property type="match status" value="1"/>
</dbReference>
<name>A0A376DBE8_9GAMM</name>
<feature type="domain" description="CAAX prenyl protease 2/Lysostaphin resistance protein A-like" evidence="2">
    <location>
        <begin position="168"/>
        <end position="258"/>
    </location>
</feature>
<dbReference type="Proteomes" id="UP000255248">
    <property type="component" value="Unassembled WGS sequence"/>
</dbReference>
<keyword evidence="4" id="KW-0645">Protease</keyword>
<feature type="transmembrane region" description="Helical" evidence="1">
    <location>
        <begin position="222"/>
        <end position="239"/>
    </location>
</feature>
<sequence length="271" mass="30001">MWGILLLPPLLLAWAPRAAFLIATIGVVLLAYQGMISPLALALLALMVLLLYLRRRLTLSAPWLALSEIVLLAAILALYLHAFPGFHNPRLLDSVYAGAHSTPFTLYANLDKALAPLLLLALYPPLLRRPVASAVPAWRWGVLLLSLPALLLLAVALGGLRIEAHWPSWLPTFAILNLLFVSLPEEALFRGYLQPRLSTWFGPWVALLLAALLFGLLHLAGGLLLVLFATLAGVIYGLAWQWSGRLWVATLFHFALNMLHLLFFTYPLYRP</sequence>
<proteinExistence type="predicted"/>
<keyword evidence="1" id="KW-1133">Transmembrane helix</keyword>
<reference evidence="4 6" key="2">
    <citation type="submission" date="2018-06" db="EMBL/GenBank/DDBJ databases">
        <authorList>
            <consortium name="Pathogen Informatics"/>
            <person name="Doyle S."/>
        </authorList>
    </citation>
    <scope>NUCLEOTIDE SEQUENCE [LARGE SCALE GENOMIC DNA]</scope>
    <source>
        <strain evidence="4 6">NCTC12121</strain>
    </source>
</reference>
<accession>A0A376DBE8</accession>
<dbReference type="GO" id="GO:0006508">
    <property type="term" value="P:proteolysis"/>
    <property type="evidence" value="ECO:0007669"/>
    <property type="project" value="UniProtKB-KW"/>
</dbReference>
<dbReference type="KEGG" id="eho:A9798_04530"/>
<feature type="transmembrane region" description="Helical" evidence="1">
    <location>
        <begin position="106"/>
        <end position="126"/>
    </location>
</feature>
<feature type="transmembrane region" description="Helical" evidence="1">
    <location>
        <begin position="197"/>
        <end position="216"/>
    </location>
</feature>
<feature type="transmembrane region" description="Helical" evidence="1">
    <location>
        <begin position="246"/>
        <end position="269"/>
    </location>
</feature>
<gene>
    <name evidence="3" type="ORF">A9798_04530</name>
    <name evidence="4" type="ORF">NCTC12121_00982</name>
</gene>
<dbReference type="OrthoDB" id="5322702at2"/>
<reference evidence="3 5" key="1">
    <citation type="submission" date="2016-06" db="EMBL/GenBank/DDBJ databases">
        <title>Complete genome sequence of Edwardsiella hoshinae ATCC 35051.</title>
        <authorList>
            <person name="Reichley S.R."/>
            <person name="Waldbieser G.C."/>
            <person name="Lawrence M.L."/>
            <person name="Griffin M.J."/>
        </authorList>
    </citation>
    <scope>NUCLEOTIDE SEQUENCE [LARGE SCALE GENOMIC DNA]</scope>
    <source>
        <strain evidence="3 5">ATCC 35051</strain>
    </source>
</reference>
<organism evidence="4 6">
    <name type="scientific">Edwardsiella hoshinae</name>
    <dbReference type="NCBI Taxonomy" id="93378"/>
    <lineage>
        <taxon>Bacteria</taxon>
        <taxon>Pseudomonadati</taxon>
        <taxon>Pseudomonadota</taxon>
        <taxon>Gammaproteobacteria</taxon>
        <taxon>Enterobacterales</taxon>
        <taxon>Hafniaceae</taxon>
        <taxon>Edwardsiella</taxon>
    </lineage>
</organism>
<feature type="transmembrane region" description="Helical" evidence="1">
    <location>
        <begin position="138"/>
        <end position="160"/>
    </location>
</feature>